<dbReference type="PRINTS" id="PR00095">
    <property type="entry name" value="ANTSNTHASEI"/>
</dbReference>
<protein>
    <submittedName>
        <fullName evidence="2">Para-aminobenzoate synthetase component 1</fullName>
        <ecNumber evidence="2">2.6.1.85</ecNumber>
    </submittedName>
</protein>
<dbReference type="GO" id="GO:0000162">
    <property type="term" value="P:L-tryptophan biosynthetic process"/>
    <property type="evidence" value="ECO:0007669"/>
    <property type="project" value="TreeGrafter"/>
</dbReference>
<dbReference type="GO" id="GO:0046820">
    <property type="term" value="F:4-amino-4-deoxychorismate synthase activity"/>
    <property type="evidence" value="ECO:0007669"/>
    <property type="project" value="UniProtKB-EC"/>
</dbReference>
<keyword evidence="2" id="KW-0808">Transferase</keyword>
<evidence type="ECO:0000313" key="2">
    <source>
        <dbReference type="EMBL" id="MBB5221776.1"/>
    </source>
</evidence>
<feature type="domain" description="Chorismate-utilising enzyme C-terminal" evidence="1">
    <location>
        <begin position="120"/>
        <end position="373"/>
    </location>
</feature>
<keyword evidence="2" id="KW-0032">Aminotransferase</keyword>
<dbReference type="EMBL" id="JACHFM010000002">
    <property type="protein sequence ID" value="MBB5221776.1"/>
    <property type="molecule type" value="Genomic_DNA"/>
</dbReference>
<dbReference type="EC" id="2.6.1.85" evidence="2"/>
<dbReference type="InterPro" id="IPR015890">
    <property type="entry name" value="Chorismate_C"/>
</dbReference>
<dbReference type="Pfam" id="PF00425">
    <property type="entry name" value="Chorismate_bind"/>
    <property type="match status" value="1"/>
</dbReference>
<comment type="caution">
    <text evidence="2">The sequence shown here is derived from an EMBL/GenBank/DDBJ whole genome shotgun (WGS) entry which is preliminary data.</text>
</comment>
<name>A0A840SPL1_9RHOB</name>
<proteinExistence type="predicted"/>
<organism evidence="2 3">
    <name type="scientific">Amaricoccus macauensis</name>
    <dbReference type="NCBI Taxonomy" id="57001"/>
    <lineage>
        <taxon>Bacteria</taxon>
        <taxon>Pseudomonadati</taxon>
        <taxon>Pseudomonadota</taxon>
        <taxon>Alphaproteobacteria</taxon>
        <taxon>Rhodobacterales</taxon>
        <taxon>Paracoccaceae</taxon>
        <taxon>Amaricoccus</taxon>
    </lineage>
</organism>
<dbReference type="SUPFAM" id="SSF56322">
    <property type="entry name" value="ADC synthase"/>
    <property type="match status" value="1"/>
</dbReference>
<keyword evidence="3" id="KW-1185">Reference proteome</keyword>
<gene>
    <name evidence="2" type="ORF">HNP73_001712</name>
</gene>
<dbReference type="GO" id="GO:0009396">
    <property type="term" value="P:folic acid-containing compound biosynthetic process"/>
    <property type="evidence" value="ECO:0007669"/>
    <property type="project" value="InterPro"/>
</dbReference>
<dbReference type="AlphaFoldDB" id="A0A840SPL1"/>
<dbReference type="InterPro" id="IPR019999">
    <property type="entry name" value="Anth_synth_I-like"/>
</dbReference>
<evidence type="ECO:0000259" key="1">
    <source>
        <dbReference type="Pfam" id="PF00425"/>
    </source>
</evidence>
<dbReference type="RefSeq" id="WP_425486626.1">
    <property type="nucleotide sequence ID" value="NZ_JACHFM010000002.1"/>
</dbReference>
<dbReference type="NCBIfam" id="NF005698">
    <property type="entry name" value="PRK07508.1"/>
    <property type="match status" value="1"/>
</dbReference>
<dbReference type="Gene3D" id="3.60.120.10">
    <property type="entry name" value="Anthranilate synthase"/>
    <property type="match status" value="1"/>
</dbReference>
<dbReference type="InterPro" id="IPR005802">
    <property type="entry name" value="ADC_synth_comp_1"/>
</dbReference>
<dbReference type="PANTHER" id="PTHR11236">
    <property type="entry name" value="AMINOBENZOATE/ANTHRANILATE SYNTHASE"/>
    <property type="match status" value="1"/>
</dbReference>
<dbReference type="PANTHER" id="PTHR11236:SF50">
    <property type="entry name" value="AMINODEOXYCHORISMATE SYNTHASE COMPONENT 1"/>
    <property type="match status" value="1"/>
</dbReference>
<dbReference type="NCBIfam" id="TIGR00553">
    <property type="entry name" value="pabB"/>
    <property type="match status" value="1"/>
</dbReference>
<evidence type="ECO:0000313" key="3">
    <source>
        <dbReference type="Proteomes" id="UP000549457"/>
    </source>
</evidence>
<sequence>MRAHVPDNGAELEAFVEVATGPEGTPARFEAPLRQIVARRADEVPDALAALDEALGAGRWLAGFASYELGLVLEPRLAPRLPATRRQPLLAFGVFDEPRPLRPVAPGGSLTTLTPLWSPDRYQTAFDCVAEYIRAGDIYQANLTFPLHGRWAGDPAAIAAALAARQPVGEAALVRLAGANILSRSPELFFTLDGRGRIETRPMKGTAPRLADPDADAAARAALARSPKDRAENLMIVDLLRNDIGRIAEIGSVEVPSLFAVESYATVHQMVSRVTGRLRPGTGLAQIFAALFPCGSVTGAPKVRAMEILHDLEAGPREVYCGTIGWAAPDGRARFNVAIRTLALYAGGEAVLNVGGGVVADSTAAAEYEEALWKARFATTLPTG</sequence>
<dbReference type="Proteomes" id="UP000549457">
    <property type="component" value="Unassembled WGS sequence"/>
</dbReference>
<reference evidence="2 3" key="1">
    <citation type="submission" date="2020-08" db="EMBL/GenBank/DDBJ databases">
        <title>Genomic Encyclopedia of Type Strains, Phase IV (KMG-IV): sequencing the most valuable type-strain genomes for metagenomic binning, comparative biology and taxonomic classification.</title>
        <authorList>
            <person name="Goeker M."/>
        </authorList>
    </citation>
    <scope>NUCLEOTIDE SEQUENCE [LARGE SCALE GENOMIC DNA]</scope>
    <source>
        <strain evidence="2 3">DSM 101730</strain>
    </source>
</reference>
<accession>A0A840SPL1</accession>
<dbReference type="InterPro" id="IPR005801">
    <property type="entry name" value="ADC_synthase"/>
</dbReference>